<dbReference type="InterPro" id="IPR051376">
    <property type="entry name" value="CWC25_splicing_factor"/>
</dbReference>
<dbReference type="GO" id="GO:0000398">
    <property type="term" value="P:mRNA splicing, via spliceosome"/>
    <property type="evidence" value="ECO:0007669"/>
    <property type="project" value="TreeGrafter"/>
</dbReference>
<evidence type="ECO:0000256" key="2">
    <source>
        <dbReference type="SAM" id="SignalP"/>
    </source>
</evidence>
<keyword evidence="4" id="KW-1185">Reference proteome</keyword>
<protein>
    <submittedName>
        <fullName evidence="3">Uncharacterized protein</fullName>
    </submittedName>
</protein>
<proteinExistence type="inferred from homology"/>
<dbReference type="PANTHER" id="PTHR16196">
    <property type="entry name" value="CELL CYCLE CONTROL PROTEIN CWF25"/>
    <property type="match status" value="1"/>
</dbReference>
<accession>A0A4S8JEQ1</accession>
<evidence type="ECO:0000313" key="3">
    <source>
        <dbReference type="EMBL" id="THU59909.1"/>
    </source>
</evidence>
<feature type="signal peptide" evidence="2">
    <location>
        <begin position="1"/>
        <end position="27"/>
    </location>
</feature>
<dbReference type="GO" id="GO:0005684">
    <property type="term" value="C:U2-type spliceosomal complex"/>
    <property type="evidence" value="ECO:0007669"/>
    <property type="project" value="TreeGrafter"/>
</dbReference>
<sequence length="103" mass="11730">MSCRTTFHGKVVAISLIWTLQLRSTDDIEVPVETQQGLGKYLTVPIMCQTAVHGALFEDKPQSANDAWRKLHSARLPLIHQHEQEALARIRNNPIKMTMIRNL</sequence>
<feature type="chain" id="PRO_5020840821" evidence="2">
    <location>
        <begin position="28"/>
        <end position="103"/>
    </location>
</feature>
<reference evidence="3 4" key="1">
    <citation type="journal article" date="2019" name="Nat. Plants">
        <title>Genome sequencing of Musa balbisiana reveals subgenome evolution and function divergence in polyploid bananas.</title>
        <authorList>
            <person name="Yao X."/>
        </authorList>
    </citation>
    <scope>NUCLEOTIDE SEQUENCE [LARGE SCALE GENOMIC DNA]</scope>
    <source>
        <strain evidence="4">cv. DH-PKW</strain>
        <tissue evidence="3">Leaves</tissue>
    </source>
</reference>
<dbReference type="PANTHER" id="PTHR16196:SF0">
    <property type="entry name" value="PRE-MRNA-SPLICING FACTOR CWC25 HOMOLOG"/>
    <property type="match status" value="1"/>
</dbReference>
<dbReference type="Proteomes" id="UP000317650">
    <property type="component" value="Chromosome 7"/>
</dbReference>
<dbReference type="AlphaFoldDB" id="A0A4S8JEQ1"/>
<keyword evidence="2" id="KW-0732">Signal</keyword>
<evidence type="ECO:0000256" key="1">
    <source>
        <dbReference type="ARBA" id="ARBA00006695"/>
    </source>
</evidence>
<comment type="caution">
    <text evidence="3">The sequence shown here is derived from an EMBL/GenBank/DDBJ whole genome shotgun (WGS) entry which is preliminary data.</text>
</comment>
<organism evidence="3 4">
    <name type="scientific">Musa balbisiana</name>
    <name type="common">Banana</name>
    <dbReference type="NCBI Taxonomy" id="52838"/>
    <lineage>
        <taxon>Eukaryota</taxon>
        <taxon>Viridiplantae</taxon>
        <taxon>Streptophyta</taxon>
        <taxon>Embryophyta</taxon>
        <taxon>Tracheophyta</taxon>
        <taxon>Spermatophyta</taxon>
        <taxon>Magnoliopsida</taxon>
        <taxon>Liliopsida</taxon>
        <taxon>Zingiberales</taxon>
        <taxon>Musaceae</taxon>
        <taxon>Musa</taxon>
    </lineage>
</organism>
<name>A0A4S8JEQ1_MUSBA</name>
<gene>
    <name evidence="3" type="ORF">C4D60_Mb07t07000</name>
</gene>
<evidence type="ECO:0000313" key="4">
    <source>
        <dbReference type="Proteomes" id="UP000317650"/>
    </source>
</evidence>
<comment type="similarity">
    <text evidence="1">Belongs to the CWC25 family.</text>
</comment>
<dbReference type="EMBL" id="PYDT01000005">
    <property type="protein sequence ID" value="THU59909.1"/>
    <property type="molecule type" value="Genomic_DNA"/>
</dbReference>
<dbReference type="STRING" id="52838.A0A4S8JEQ1"/>